<sequence length="97" mass="10498">MFPPAGPAECPLCGRQGPGGLAVSEMTASMNTAVNTAMFIMRATLCKTRCSISCSTAGIEVQTNSGDEEEQIPEIENEITNEEYALIEFFPMFIVKE</sequence>
<evidence type="ECO:0000313" key="2">
    <source>
        <dbReference type="Proteomes" id="UP001066276"/>
    </source>
</evidence>
<protein>
    <submittedName>
        <fullName evidence="1">Uncharacterized protein</fullName>
    </submittedName>
</protein>
<dbReference type="EMBL" id="JANPWB010000013">
    <property type="protein sequence ID" value="KAJ1110091.1"/>
    <property type="molecule type" value="Genomic_DNA"/>
</dbReference>
<accession>A0AAV7N230</accession>
<keyword evidence="2" id="KW-1185">Reference proteome</keyword>
<dbReference type="AlphaFoldDB" id="A0AAV7N230"/>
<organism evidence="1 2">
    <name type="scientific">Pleurodeles waltl</name>
    <name type="common">Iberian ribbed newt</name>
    <dbReference type="NCBI Taxonomy" id="8319"/>
    <lineage>
        <taxon>Eukaryota</taxon>
        <taxon>Metazoa</taxon>
        <taxon>Chordata</taxon>
        <taxon>Craniata</taxon>
        <taxon>Vertebrata</taxon>
        <taxon>Euteleostomi</taxon>
        <taxon>Amphibia</taxon>
        <taxon>Batrachia</taxon>
        <taxon>Caudata</taxon>
        <taxon>Salamandroidea</taxon>
        <taxon>Salamandridae</taxon>
        <taxon>Pleurodelinae</taxon>
        <taxon>Pleurodeles</taxon>
    </lineage>
</organism>
<proteinExistence type="predicted"/>
<reference evidence="1" key="1">
    <citation type="journal article" date="2022" name="bioRxiv">
        <title>Sequencing and chromosome-scale assembly of the giantPleurodeles waltlgenome.</title>
        <authorList>
            <person name="Brown T."/>
            <person name="Elewa A."/>
            <person name="Iarovenko S."/>
            <person name="Subramanian E."/>
            <person name="Araus A.J."/>
            <person name="Petzold A."/>
            <person name="Susuki M."/>
            <person name="Suzuki K.-i.T."/>
            <person name="Hayashi T."/>
            <person name="Toyoda A."/>
            <person name="Oliveira C."/>
            <person name="Osipova E."/>
            <person name="Leigh N.D."/>
            <person name="Simon A."/>
            <person name="Yun M.H."/>
        </authorList>
    </citation>
    <scope>NUCLEOTIDE SEQUENCE</scope>
    <source>
        <strain evidence="1">20211129_DDA</strain>
        <tissue evidence="1">Liver</tissue>
    </source>
</reference>
<dbReference type="Proteomes" id="UP001066276">
    <property type="component" value="Chromosome 9"/>
</dbReference>
<comment type="caution">
    <text evidence="1">The sequence shown here is derived from an EMBL/GenBank/DDBJ whole genome shotgun (WGS) entry which is preliminary data.</text>
</comment>
<gene>
    <name evidence="1" type="ORF">NDU88_007446</name>
</gene>
<evidence type="ECO:0000313" key="1">
    <source>
        <dbReference type="EMBL" id="KAJ1110091.1"/>
    </source>
</evidence>
<name>A0AAV7N230_PLEWA</name>